<dbReference type="InterPro" id="IPR051162">
    <property type="entry name" value="T4SS_component"/>
</dbReference>
<dbReference type="EMBL" id="JPGN01000021">
    <property type="protein sequence ID" value="KFI20433.1"/>
    <property type="molecule type" value="Genomic_DNA"/>
</dbReference>
<dbReference type="HOGENOM" id="CLU_015628_0_0_6"/>
<dbReference type="PANTHER" id="PTHR30121">
    <property type="entry name" value="UNCHARACTERIZED PROTEIN YJGR-RELATED"/>
    <property type="match status" value="1"/>
</dbReference>
<dbReference type="InterPro" id="IPR025955">
    <property type="entry name" value="TraC/Conjuga_ATPase"/>
</dbReference>
<evidence type="ECO:0000313" key="3">
    <source>
        <dbReference type="Proteomes" id="UP000028839"/>
    </source>
</evidence>
<feature type="region of interest" description="Disordered" evidence="1">
    <location>
        <begin position="16"/>
        <end position="37"/>
    </location>
</feature>
<dbReference type="Gene3D" id="3.40.50.300">
    <property type="entry name" value="P-loop containing nucleotide triphosphate hydrolases"/>
    <property type="match status" value="2"/>
</dbReference>
<organism evidence="2 3">
    <name type="scientific">Nitrosococcus oceani C-27</name>
    <dbReference type="NCBI Taxonomy" id="314279"/>
    <lineage>
        <taxon>Bacteria</taxon>
        <taxon>Pseudomonadati</taxon>
        <taxon>Pseudomonadota</taxon>
        <taxon>Gammaproteobacteria</taxon>
        <taxon>Chromatiales</taxon>
        <taxon>Chromatiaceae</taxon>
        <taxon>Nitrosococcus</taxon>
    </lineage>
</organism>
<proteinExistence type="predicted"/>
<dbReference type="AlphaFoldDB" id="A0A0E2Z403"/>
<reference evidence="2 3" key="1">
    <citation type="submission" date="2014-07" db="EMBL/GenBank/DDBJ databases">
        <title>Comparative analysis of Nitrosococcus oceani genome inventories of strains from Pacific and Atlantic gyres.</title>
        <authorList>
            <person name="Lim C.K."/>
            <person name="Wang L."/>
            <person name="Sayavedra-Soto L.A."/>
            <person name="Klotz M.G."/>
        </authorList>
    </citation>
    <scope>NUCLEOTIDE SEQUENCE [LARGE SCALE GENOMIC DNA]</scope>
    <source>
        <strain evidence="2 3">C-27</strain>
    </source>
</reference>
<name>A0A0E2Z403_9GAMM</name>
<evidence type="ECO:0000256" key="1">
    <source>
        <dbReference type="SAM" id="MobiDB-lite"/>
    </source>
</evidence>
<dbReference type="SUPFAM" id="SSF52540">
    <property type="entry name" value="P-loop containing nucleoside triphosphate hydrolases"/>
    <property type="match status" value="1"/>
</dbReference>
<dbReference type="Pfam" id="PF11130">
    <property type="entry name" value="TraC_F_IV"/>
    <property type="match status" value="1"/>
</dbReference>
<dbReference type="PANTHER" id="PTHR30121:SF6">
    <property type="entry name" value="SLR6007 PROTEIN"/>
    <property type="match status" value="1"/>
</dbReference>
<evidence type="ECO:0000313" key="2">
    <source>
        <dbReference type="EMBL" id="KFI20433.1"/>
    </source>
</evidence>
<feature type="compositionally biased region" description="Polar residues" evidence="1">
    <location>
        <begin position="16"/>
        <end position="36"/>
    </location>
</feature>
<sequence length="925" mass="104514">MRCRHRSYLRPTSSRTLMTNSKFPDTSDASPLTSDSIKQHYHRPPSFTDLLPWMEYLPESKTFLLEDGVSLGALFEVLPVGCEARTPAFMTQLRDAIQIAINEAIPERDDAPWVLQIYVQDEPKLTQLNALLASYPSPTVRASDYSQHYQSVMSQHLQAISRPGGLFDDTTVTGSRWQGQQRRIRVVLYRRLISNGKSPAAIEVEEAINDVATKWIASLASAGIKVQRANGQAFYQWLLSWFNPNPPLADGNPEALLQLAPYPGDENLPFGHDFAEQLTLSMPRSDEATASWVFDNMPHTVVTIQSLRRAPDIGHFTAERQAGDQVFSLFDRLPEHTIMAITLTLKPQDTTRNHIAQIKRASVGDSAEASITREDAEHVEREMAQGNKLYPVSMAFYVRGDNQKSLRNNLNRLHALLLPNGLQPIAQEADLLSLDSYIRNLPMAYDADLDKSRRRSRLIFSRHIANLLPFYGRSRGTGHPGLVFYNRGAEPLVFDPLHRDDRKKNAHMLILGPTGAGKSALLVYLLQQMMARHRPRIFIIEAGASFSLLGQHFAHHGLSVNQITLNPNVDVSLPPFTDALRLLDRRHAFNPLSVDESTMEETLDEDDEIEEEGGGRDILGEMEIAARIMITGGDEREDARLTRADRLLIRNAIFLAAKTVKETSRTQVITQDVVNAFQTIATNAELPEHRRNRALEMGDGMALFCSGLAGHFFNRPGQSWPAVDVTILEMGMLAREGYEDQLTVAYLSMMSHINDLVERHQHDDRPTLVVTDEGHIITTNPLLARYVVKITKMWRKLGAWFWIATQNLEDFPDASRKMLNMMEWWLCLVMPKEEVEQIARFKDLNDEQRNLLLSARKEPGKYVEGVVLADKVEALFRNVPPALSLALAMTEKHEKAERAAIMREKNCSELEAVYEIAQRIEQTRA</sequence>
<accession>A0A0E2Z403</accession>
<dbReference type="NCBIfam" id="TIGR03744">
    <property type="entry name" value="traC_PFL_4706"/>
    <property type="match status" value="1"/>
</dbReference>
<gene>
    <name evidence="2" type="ORF">IB75_03465</name>
</gene>
<protein>
    <submittedName>
        <fullName evidence="2">ATPase</fullName>
    </submittedName>
</protein>
<dbReference type="InterPro" id="IPR027417">
    <property type="entry name" value="P-loop_NTPase"/>
</dbReference>
<dbReference type="Proteomes" id="UP000028839">
    <property type="component" value="Unassembled WGS sequence"/>
</dbReference>
<comment type="caution">
    <text evidence="2">The sequence shown here is derived from an EMBL/GenBank/DDBJ whole genome shotgun (WGS) entry which is preliminary data.</text>
</comment>
<dbReference type="InterPro" id="IPR022303">
    <property type="entry name" value="Conjug_Trfer_ATPase"/>
</dbReference>